<evidence type="ECO:0000313" key="2">
    <source>
        <dbReference type="EMBL" id="CAJ2508454.1"/>
    </source>
</evidence>
<reference evidence="2" key="1">
    <citation type="submission" date="2023-10" db="EMBL/GenBank/DDBJ databases">
        <authorList>
            <person name="Hackl T."/>
        </authorList>
    </citation>
    <scope>NUCLEOTIDE SEQUENCE</scope>
</reference>
<comment type="caution">
    <text evidence="2">The sequence shown here is derived from an EMBL/GenBank/DDBJ whole genome shotgun (WGS) entry which is preliminary data.</text>
</comment>
<protein>
    <submittedName>
        <fullName evidence="2">Uu.00g134800.m01.CDS01</fullName>
    </submittedName>
</protein>
<dbReference type="AlphaFoldDB" id="A0AAI8VIK7"/>
<dbReference type="Proteomes" id="UP001295740">
    <property type="component" value="Unassembled WGS sequence"/>
</dbReference>
<organism evidence="2 3">
    <name type="scientific">Anthostomella pinea</name>
    <dbReference type="NCBI Taxonomy" id="933095"/>
    <lineage>
        <taxon>Eukaryota</taxon>
        <taxon>Fungi</taxon>
        <taxon>Dikarya</taxon>
        <taxon>Ascomycota</taxon>
        <taxon>Pezizomycotina</taxon>
        <taxon>Sordariomycetes</taxon>
        <taxon>Xylariomycetidae</taxon>
        <taxon>Xylariales</taxon>
        <taxon>Xylariaceae</taxon>
        <taxon>Anthostomella</taxon>
    </lineage>
</organism>
<dbReference type="PROSITE" id="PS51257">
    <property type="entry name" value="PROKAR_LIPOPROTEIN"/>
    <property type="match status" value="1"/>
</dbReference>
<feature type="chain" id="PRO_5042606592" evidence="1">
    <location>
        <begin position="28"/>
        <end position="134"/>
    </location>
</feature>
<dbReference type="EMBL" id="CAUWAG010000011">
    <property type="protein sequence ID" value="CAJ2508454.1"/>
    <property type="molecule type" value="Genomic_DNA"/>
</dbReference>
<accession>A0AAI8VIK7</accession>
<evidence type="ECO:0000256" key="1">
    <source>
        <dbReference type="SAM" id="SignalP"/>
    </source>
</evidence>
<keyword evidence="1" id="KW-0732">Signal</keyword>
<evidence type="ECO:0000313" key="3">
    <source>
        <dbReference type="Proteomes" id="UP001295740"/>
    </source>
</evidence>
<feature type="signal peptide" evidence="1">
    <location>
        <begin position="1"/>
        <end position="27"/>
    </location>
</feature>
<name>A0AAI8VIK7_9PEZI</name>
<keyword evidence="3" id="KW-1185">Reference proteome</keyword>
<proteinExistence type="predicted"/>
<gene>
    <name evidence="2" type="ORF">KHLLAP_LOCUS8922</name>
</gene>
<sequence>MRRSSFAASRVLCVLANMGGSVCGAAACNALLVTARRRPQASRRARLTARSRPRTWSAELCGAAASVGPARGRRSDAGIFIFQPLRLFGGTQQCWCWSSLTMTARRAVRTSSIVVSLDGPEGDVEVEVEVEVEL</sequence>